<dbReference type="EMBL" id="SMAR01000002">
    <property type="protein sequence ID" value="TCT44544.1"/>
    <property type="molecule type" value="Genomic_DNA"/>
</dbReference>
<reference evidence="2 3" key="1">
    <citation type="submission" date="2019-03" db="EMBL/GenBank/DDBJ databases">
        <title>Freshwater and sediment microbial communities from various areas in North America, analyzing microbe dynamics in response to fracking.</title>
        <authorList>
            <person name="Lamendella R."/>
        </authorList>
    </citation>
    <scope>NUCLEOTIDE SEQUENCE [LARGE SCALE GENOMIC DNA]</scope>
    <source>
        <strain evidence="2 3">175.2</strain>
    </source>
</reference>
<keyword evidence="3" id="KW-1185">Reference proteome</keyword>
<feature type="transmembrane region" description="Helical" evidence="1">
    <location>
        <begin position="18"/>
        <end position="37"/>
    </location>
</feature>
<comment type="caution">
    <text evidence="2">The sequence shown here is derived from an EMBL/GenBank/DDBJ whole genome shotgun (WGS) entry which is preliminary data.</text>
</comment>
<keyword evidence="1" id="KW-0812">Transmembrane</keyword>
<keyword evidence="1" id="KW-0472">Membrane</keyword>
<evidence type="ECO:0000313" key="2">
    <source>
        <dbReference type="EMBL" id="TCT44544.1"/>
    </source>
</evidence>
<gene>
    <name evidence="2" type="ORF">EDC90_100293</name>
</gene>
<dbReference type="Pfam" id="PF10947">
    <property type="entry name" value="DUF2628"/>
    <property type="match status" value="1"/>
</dbReference>
<feature type="transmembrane region" description="Helical" evidence="1">
    <location>
        <begin position="42"/>
        <end position="59"/>
    </location>
</feature>
<evidence type="ECO:0000256" key="1">
    <source>
        <dbReference type="SAM" id="Phobius"/>
    </source>
</evidence>
<evidence type="ECO:0000313" key="3">
    <source>
        <dbReference type="Proteomes" id="UP000295097"/>
    </source>
</evidence>
<dbReference type="AlphaFoldDB" id="A0A4R3NWF5"/>
<dbReference type="Proteomes" id="UP000295097">
    <property type="component" value="Unassembled WGS sequence"/>
</dbReference>
<dbReference type="OrthoDB" id="7285394at2"/>
<dbReference type="InterPro" id="IPR024399">
    <property type="entry name" value="DUF2628"/>
</dbReference>
<protein>
    <submittedName>
        <fullName evidence="2">Uncharacterized protein DUF2628</fullName>
    </submittedName>
</protein>
<accession>A0A4R3NWF5</accession>
<keyword evidence="1" id="KW-1133">Transmembrane helix</keyword>
<sequence>MRSYLVLSPDENADPEKLRFICDGFSWLALIFGPFWLLANRVWMAGLLTLLASVILAVAGGFEHLAFATGAASLALNLFIALEARGWKAHAMEKRGWQLRDVIVASGIDEAEELYFSSTERDTGPSFTVPGLAET</sequence>
<proteinExistence type="predicted"/>
<name>A0A4R3NWF5_9HYPH</name>
<dbReference type="RefSeq" id="WP_132307975.1">
    <property type="nucleotide sequence ID" value="NZ_SMAR01000002.1"/>
</dbReference>
<organism evidence="2 3">
    <name type="scientific">Martelella mediterranea</name>
    <dbReference type="NCBI Taxonomy" id="293089"/>
    <lineage>
        <taxon>Bacteria</taxon>
        <taxon>Pseudomonadati</taxon>
        <taxon>Pseudomonadota</taxon>
        <taxon>Alphaproteobacteria</taxon>
        <taxon>Hyphomicrobiales</taxon>
        <taxon>Aurantimonadaceae</taxon>
        <taxon>Martelella</taxon>
    </lineage>
</organism>